<name>A0ABW4E9D9_9RHOB</name>
<dbReference type="PROSITE" id="PS51186">
    <property type="entry name" value="GNAT"/>
    <property type="match status" value="1"/>
</dbReference>
<dbReference type="InterPro" id="IPR000182">
    <property type="entry name" value="GNAT_dom"/>
</dbReference>
<dbReference type="InterPro" id="IPR016181">
    <property type="entry name" value="Acyl_CoA_acyltransferase"/>
</dbReference>
<accession>A0ABW4E9D9</accession>
<gene>
    <name evidence="2" type="ORF">ACFTOW_00700</name>
</gene>
<dbReference type="Pfam" id="PF00583">
    <property type="entry name" value="Acetyltransf_1"/>
    <property type="match status" value="1"/>
</dbReference>
<dbReference type="SUPFAM" id="SSF55729">
    <property type="entry name" value="Acyl-CoA N-acyltransferases (Nat)"/>
    <property type="match status" value="1"/>
</dbReference>
<organism evidence="2 3">
    <name type="scientific">Lacimonas salitolerans</name>
    <dbReference type="NCBI Taxonomy" id="1323750"/>
    <lineage>
        <taxon>Bacteria</taxon>
        <taxon>Pseudomonadati</taxon>
        <taxon>Pseudomonadota</taxon>
        <taxon>Alphaproteobacteria</taxon>
        <taxon>Rhodobacterales</taxon>
        <taxon>Paracoccaceae</taxon>
        <taxon>Lacimonas</taxon>
    </lineage>
</organism>
<keyword evidence="2" id="KW-0808">Transferase</keyword>
<feature type="domain" description="N-acetyltransferase" evidence="1">
    <location>
        <begin position="1"/>
        <end position="145"/>
    </location>
</feature>
<evidence type="ECO:0000259" key="1">
    <source>
        <dbReference type="PROSITE" id="PS51186"/>
    </source>
</evidence>
<dbReference type="EC" id="2.3.-.-" evidence="2"/>
<evidence type="ECO:0000313" key="3">
    <source>
        <dbReference type="Proteomes" id="UP001597186"/>
    </source>
</evidence>
<evidence type="ECO:0000313" key="2">
    <source>
        <dbReference type="EMBL" id="MFD1507933.1"/>
    </source>
</evidence>
<dbReference type="PANTHER" id="PTHR42791">
    <property type="entry name" value="GNAT FAMILY ACETYLTRANSFERASE"/>
    <property type="match status" value="1"/>
</dbReference>
<keyword evidence="2" id="KW-0012">Acyltransferase</keyword>
<dbReference type="EMBL" id="JBHUDD010000002">
    <property type="protein sequence ID" value="MFD1507933.1"/>
    <property type="molecule type" value="Genomic_DNA"/>
</dbReference>
<dbReference type="Gene3D" id="3.40.630.30">
    <property type="match status" value="1"/>
</dbReference>
<dbReference type="PANTHER" id="PTHR42791:SF1">
    <property type="entry name" value="N-ACETYLTRANSFERASE DOMAIN-CONTAINING PROTEIN"/>
    <property type="match status" value="1"/>
</dbReference>
<dbReference type="CDD" id="cd04301">
    <property type="entry name" value="NAT_SF"/>
    <property type="match status" value="1"/>
</dbReference>
<dbReference type="Proteomes" id="UP001597186">
    <property type="component" value="Unassembled WGS sequence"/>
</dbReference>
<sequence>MRIYGEKGVERGGAHICDDRGAALWVPPDVHPDEEALDALLERSVAPEAKDELFDVYSEFDRAHPSEPHWFLPLMGVDPFMKRRGIGAALMMHGLNMCDQDGTIAYLESTKPENVPFYERFGFRSHYTIDVGGHPKVVTMVRPAKKANP</sequence>
<dbReference type="RefSeq" id="WP_379912052.1">
    <property type="nucleotide sequence ID" value="NZ_JBHUDD010000002.1"/>
</dbReference>
<proteinExistence type="predicted"/>
<dbReference type="GO" id="GO:0016746">
    <property type="term" value="F:acyltransferase activity"/>
    <property type="evidence" value="ECO:0007669"/>
    <property type="project" value="UniProtKB-KW"/>
</dbReference>
<protein>
    <submittedName>
        <fullName evidence="2">GNAT family N-acetyltransferase</fullName>
        <ecNumber evidence="2">2.3.-.-</ecNumber>
    </submittedName>
</protein>
<keyword evidence="3" id="KW-1185">Reference proteome</keyword>
<reference evidence="3" key="1">
    <citation type="journal article" date="2019" name="Int. J. Syst. Evol. Microbiol.">
        <title>The Global Catalogue of Microorganisms (GCM) 10K type strain sequencing project: providing services to taxonomists for standard genome sequencing and annotation.</title>
        <authorList>
            <consortium name="The Broad Institute Genomics Platform"/>
            <consortium name="The Broad Institute Genome Sequencing Center for Infectious Disease"/>
            <person name="Wu L."/>
            <person name="Ma J."/>
        </authorList>
    </citation>
    <scope>NUCLEOTIDE SEQUENCE [LARGE SCALE GENOMIC DNA]</scope>
    <source>
        <strain evidence="3">CGMCC 1.12477</strain>
    </source>
</reference>
<comment type="caution">
    <text evidence="2">The sequence shown here is derived from an EMBL/GenBank/DDBJ whole genome shotgun (WGS) entry which is preliminary data.</text>
</comment>
<dbReference type="InterPro" id="IPR052523">
    <property type="entry name" value="Trichothecene_AcTrans"/>
</dbReference>